<accession>A0A8J7DX81</accession>
<dbReference type="AlphaFoldDB" id="A0A8J7DX81"/>
<evidence type="ECO:0000313" key="1">
    <source>
        <dbReference type="EMBL" id="MBE9116949.1"/>
    </source>
</evidence>
<dbReference type="InterPro" id="IPR036869">
    <property type="entry name" value="J_dom_sf"/>
</dbReference>
<comment type="caution">
    <text evidence="1">The sequence shown here is derived from an EMBL/GenBank/DDBJ whole genome shotgun (WGS) entry which is preliminary data.</text>
</comment>
<protein>
    <submittedName>
        <fullName evidence="1">Molecular chaperone DnaJ</fullName>
    </submittedName>
</protein>
<dbReference type="RefSeq" id="WP_194030043.1">
    <property type="nucleotide sequence ID" value="NZ_JADEWZ010000019.1"/>
</dbReference>
<gene>
    <name evidence="1" type="ORF">IQ249_13660</name>
</gene>
<evidence type="ECO:0000313" key="2">
    <source>
        <dbReference type="Proteomes" id="UP000654482"/>
    </source>
</evidence>
<keyword evidence="2" id="KW-1185">Reference proteome</keyword>
<name>A0A8J7DX81_9CYAN</name>
<sequence>MEREEPNPYDVLGVAPTASNAEIIKAFAMAIQRRNYSADAIAKARKSLMNPQERLVADYLRPQLPQRIPPFEVEDLSDLENLELNFTLLSQWDGLDRAIANASSVTEIDQRVGAKLLS</sequence>
<organism evidence="1 2">
    <name type="scientific">Lusitaniella coriacea LEGE 07157</name>
    <dbReference type="NCBI Taxonomy" id="945747"/>
    <lineage>
        <taxon>Bacteria</taxon>
        <taxon>Bacillati</taxon>
        <taxon>Cyanobacteriota</taxon>
        <taxon>Cyanophyceae</taxon>
        <taxon>Spirulinales</taxon>
        <taxon>Lusitaniellaceae</taxon>
        <taxon>Lusitaniella</taxon>
    </lineage>
</organism>
<proteinExistence type="predicted"/>
<dbReference type="EMBL" id="JADEWZ010000019">
    <property type="protein sequence ID" value="MBE9116949.1"/>
    <property type="molecule type" value="Genomic_DNA"/>
</dbReference>
<reference evidence="1" key="1">
    <citation type="submission" date="2020-10" db="EMBL/GenBank/DDBJ databases">
        <authorList>
            <person name="Castelo-Branco R."/>
            <person name="Eusebio N."/>
            <person name="Adriana R."/>
            <person name="Vieira A."/>
            <person name="Brugerolle De Fraissinette N."/>
            <person name="Rezende De Castro R."/>
            <person name="Schneider M.P."/>
            <person name="Vasconcelos V."/>
            <person name="Leao P.N."/>
        </authorList>
    </citation>
    <scope>NUCLEOTIDE SEQUENCE</scope>
    <source>
        <strain evidence="1">LEGE 07157</strain>
    </source>
</reference>
<dbReference type="Proteomes" id="UP000654482">
    <property type="component" value="Unassembled WGS sequence"/>
</dbReference>
<dbReference type="SUPFAM" id="SSF46565">
    <property type="entry name" value="Chaperone J-domain"/>
    <property type="match status" value="1"/>
</dbReference>